<dbReference type="InterPro" id="IPR013693">
    <property type="entry name" value="SpoIID/LytB_N"/>
</dbReference>
<sequence>MTQQMRIGVFRDYTIKRIILAYNSGSYAIYADTTHFGSILPNEFIDVSVEGKKLRLKMGVVDKGLYAKIVVHQNNIGSSITLDPRSNTSIKPRKYEDDVELTVSDNAITIVNLVDIDNYLSGVVESEGGGGQHIEYYKVQALMSRTYALKYVNKHIKEGFSLCDRVHCQAYHSMLRFTPLIREAVQSTSGSVMLDANNQLIDSYFHANCGGQTCEPDYVWNNPIPYLTTFVDTFCIYTKQAKWEKRIPKTDWENYMVTQFNYPIKDSLWKDQLYNFTQDERKAFYLTPALGIPLRDIRQKYGLRSTFFSTHLEGEEVVISGRGFGHGVGLCQEGAMKMARSGYDFRQIARFYFPGARIIDLSEKEFFKQLARTGAFRL</sequence>
<comment type="caution">
    <text evidence="2">The sequence shown here is derived from an EMBL/GenBank/DDBJ whole genome shotgun (WGS) entry which is preliminary data.</text>
</comment>
<organism evidence="2 3">
    <name type="scientific">Taishania pollutisoli</name>
    <dbReference type="NCBI Taxonomy" id="2766479"/>
    <lineage>
        <taxon>Bacteria</taxon>
        <taxon>Pseudomonadati</taxon>
        <taxon>Bacteroidota</taxon>
        <taxon>Flavobacteriia</taxon>
        <taxon>Flavobacteriales</taxon>
        <taxon>Crocinitomicaceae</taxon>
        <taxon>Taishania</taxon>
    </lineage>
</organism>
<evidence type="ECO:0000259" key="1">
    <source>
        <dbReference type="Pfam" id="PF08486"/>
    </source>
</evidence>
<dbReference type="EMBL" id="JACVEL010000004">
    <property type="protein sequence ID" value="MBC9812418.1"/>
    <property type="molecule type" value="Genomic_DNA"/>
</dbReference>
<proteinExistence type="predicted"/>
<dbReference type="InterPro" id="IPR013486">
    <property type="entry name" value="SpoIID/LytB"/>
</dbReference>
<evidence type="ECO:0000313" key="3">
    <source>
        <dbReference type="Proteomes" id="UP000652681"/>
    </source>
</evidence>
<name>A0A8J6PC46_9FLAO</name>
<dbReference type="RefSeq" id="WP_216713994.1">
    <property type="nucleotide sequence ID" value="NZ_JACVEL010000004.1"/>
</dbReference>
<feature type="domain" description="Sporulation stage II protein D amidase enhancer LytB N-terminal" evidence="1">
    <location>
        <begin position="105"/>
        <end position="193"/>
    </location>
</feature>
<reference evidence="2" key="1">
    <citation type="submission" date="2020-09" db="EMBL/GenBank/DDBJ databases">
        <title>Taishania pollutisoli gen. nov., sp. nov., Isolated from Tetrabromobisphenol A-Contaminated Soil.</title>
        <authorList>
            <person name="Chen Q."/>
        </authorList>
    </citation>
    <scope>NUCLEOTIDE SEQUENCE</scope>
    <source>
        <strain evidence="2">CZZ-1</strain>
    </source>
</reference>
<gene>
    <name evidence="2" type="ORF">H9Y05_08020</name>
</gene>
<protein>
    <submittedName>
        <fullName evidence="2">SpoIID/LytB domain-containing protein</fullName>
    </submittedName>
</protein>
<dbReference type="Proteomes" id="UP000652681">
    <property type="component" value="Unassembled WGS sequence"/>
</dbReference>
<accession>A0A8J6PC46</accession>
<evidence type="ECO:0000313" key="2">
    <source>
        <dbReference type="EMBL" id="MBC9812418.1"/>
    </source>
</evidence>
<keyword evidence="3" id="KW-1185">Reference proteome</keyword>
<dbReference type="GO" id="GO:0030435">
    <property type="term" value="P:sporulation resulting in formation of a cellular spore"/>
    <property type="evidence" value="ECO:0007669"/>
    <property type="project" value="InterPro"/>
</dbReference>
<dbReference type="Pfam" id="PF08486">
    <property type="entry name" value="SpoIID"/>
    <property type="match status" value="1"/>
</dbReference>
<dbReference type="NCBIfam" id="TIGR02669">
    <property type="entry name" value="SpoIID_LytB"/>
    <property type="match status" value="1"/>
</dbReference>
<dbReference type="AlphaFoldDB" id="A0A8J6PC46"/>